<feature type="transmembrane region" description="Helical" evidence="7">
    <location>
        <begin position="206"/>
        <end position="225"/>
    </location>
</feature>
<dbReference type="Proteomes" id="UP001164819">
    <property type="component" value="Chromosome"/>
</dbReference>
<feature type="transmembrane region" description="Helical" evidence="7">
    <location>
        <begin position="267"/>
        <end position="288"/>
    </location>
</feature>
<feature type="transmembrane region" description="Helical" evidence="7">
    <location>
        <begin position="127"/>
        <end position="150"/>
    </location>
</feature>
<keyword evidence="6 7" id="KW-0472">Membrane</keyword>
<feature type="transmembrane region" description="Helical" evidence="7">
    <location>
        <begin position="102"/>
        <end position="121"/>
    </location>
</feature>
<dbReference type="GO" id="GO:0016020">
    <property type="term" value="C:membrane"/>
    <property type="evidence" value="ECO:0007669"/>
    <property type="project" value="UniProtKB-SubCell"/>
</dbReference>
<accession>A0A9E9LEW9</accession>
<dbReference type="PANTHER" id="PTHR36838">
    <property type="entry name" value="AUXIN EFFLUX CARRIER FAMILY PROTEIN"/>
    <property type="match status" value="1"/>
</dbReference>
<sequence length="316" mass="33987">MGNVIFSALLPIVITFLLGIFAAWRHDFGADQAQSLNKMVMNYALPLTLFVGIMSIAKDSLTEQFTLFIIVLLAMMTAFLATFVIARYVFKRDIMTSALQGLAIGGPAVPFVGVSVLGYLFAKNSAIPIATASITMNVLQVPVTMMLLSYGSSQKKGASQSSPPLPVMSHVIHAFRQPVCWAPVLALVLLLAGIRLPKSLHLSMTLLGQATGGVALFASGIILFYQKIALNLPVITSVVFKNIIVPLALWGILLLTGLPHELVEESVITMAIPVASIVIILAVEYHIAEKEMASTLFVSTVISFITIAGFILLTMR</sequence>
<organism evidence="8">
    <name type="scientific">Oxalobacter aliiformigenes</name>
    <dbReference type="NCBI Taxonomy" id="2946593"/>
    <lineage>
        <taxon>Bacteria</taxon>
        <taxon>Pseudomonadati</taxon>
        <taxon>Pseudomonadota</taxon>
        <taxon>Betaproteobacteria</taxon>
        <taxon>Burkholderiales</taxon>
        <taxon>Oxalobacteraceae</taxon>
        <taxon>Oxalobacter</taxon>
    </lineage>
</organism>
<evidence type="ECO:0000256" key="7">
    <source>
        <dbReference type="SAM" id="Phobius"/>
    </source>
</evidence>
<keyword evidence="5 7" id="KW-1133">Transmembrane helix</keyword>
<evidence type="ECO:0000256" key="5">
    <source>
        <dbReference type="ARBA" id="ARBA00022989"/>
    </source>
</evidence>
<protein>
    <submittedName>
        <fullName evidence="8">AEC family transporter</fullName>
    </submittedName>
</protein>
<proteinExistence type="predicted"/>
<feature type="transmembrane region" description="Helical" evidence="7">
    <location>
        <begin position="295"/>
        <end position="315"/>
    </location>
</feature>
<dbReference type="RefSeq" id="WP_269316170.1">
    <property type="nucleotide sequence ID" value="NZ_CP098251.1"/>
</dbReference>
<feature type="transmembrane region" description="Helical" evidence="7">
    <location>
        <begin position="36"/>
        <end position="56"/>
    </location>
</feature>
<feature type="transmembrane region" description="Helical" evidence="7">
    <location>
        <begin position="6"/>
        <end position="24"/>
    </location>
</feature>
<evidence type="ECO:0000256" key="1">
    <source>
        <dbReference type="ARBA" id="ARBA00004141"/>
    </source>
</evidence>
<evidence type="ECO:0000256" key="4">
    <source>
        <dbReference type="ARBA" id="ARBA00022692"/>
    </source>
</evidence>
<evidence type="ECO:0000313" key="8">
    <source>
        <dbReference type="EMBL" id="WAV91750.1"/>
    </source>
</evidence>
<keyword evidence="3" id="KW-1003">Cell membrane</keyword>
<evidence type="ECO:0000256" key="6">
    <source>
        <dbReference type="ARBA" id="ARBA00023136"/>
    </source>
</evidence>
<dbReference type="AlphaFoldDB" id="A0A9E9LEW9"/>
<dbReference type="PANTHER" id="PTHR36838:SF1">
    <property type="entry name" value="SLR1864 PROTEIN"/>
    <property type="match status" value="1"/>
</dbReference>
<comment type="subcellular location">
    <subcellularLocation>
        <location evidence="1">Membrane</location>
        <topology evidence="1">Multi-pass membrane protein</topology>
    </subcellularLocation>
</comment>
<dbReference type="InterPro" id="IPR004776">
    <property type="entry name" value="Mem_transp_PIN-like"/>
</dbReference>
<dbReference type="GO" id="GO:0055085">
    <property type="term" value="P:transmembrane transport"/>
    <property type="evidence" value="ECO:0007669"/>
    <property type="project" value="InterPro"/>
</dbReference>
<gene>
    <name evidence="8" type="ORF">NB646_03105</name>
</gene>
<keyword evidence="4 7" id="KW-0812">Transmembrane</keyword>
<feature type="transmembrane region" description="Helical" evidence="7">
    <location>
        <begin position="232"/>
        <end position="255"/>
    </location>
</feature>
<dbReference type="EMBL" id="CP098251">
    <property type="protein sequence ID" value="WAV91750.1"/>
    <property type="molecule type" value="Genomic_DNA"/>
</dbReference>
<dbReference type="Pfam" id="PF03547">
    <property type="entry name" value="Mem_trans"/>
    <property type="match status" value="1"/>
</dbReference>
<feature type="transmembrane region" description="Helical" evidence="7">
    <location>
        <begin position="68"/>
        <end position="90"/>
    </location>
</feature>
<name>A0A9E9LEW9_9BURK</name>
<evidence type="ECO:0000256" key="3">
    <source>
        <dbReference type="ARBA" id="ARBA00022475"/>
    </source>
</evidence>
<keyword evidence="2" id="KW-0813">Transport</keyword>
<reference evidence="8" key="1">
    <citation type="journal article" date="2022" name="Front. Microbiol.">
        <title>New perspectives on an old grouping: The genomic and phenotypic variability of Oxalobacter formigenes and the implications for calcium oxalate stone prevention.</title>
        <authorList>
            <person name="Chmiel J.A."/>
            <person name="Carr C."/>
            <person name="Stuivenberg G.A."/>
            <person name="Venema R."/>
            <person name="Chanyi R.M."/>
            <person name="Al K.F."/>
            <person name="Giguere D."/>
            <person name="Say H."/>
            <person name="Akouris P.P."/>
            <person name="Dominguez Romero S.A."/>
            <person name="Kwong A."/>
            <person name="Tai V."/>
            <person name="Koval S.F."/>
            <person name="Razvi H."/>
            <person name="Bjazevic J."/>
            <person name="Burton J.P."/>
        </authorList>
    </citation>
    <scope>NUCLEOTIDE SEQUENCE</scope>
    <source>
        <strain evidence="8">OxK</strain>
    </source>
</reference>
<feature type="transmembrane region" description="Helical" evidence="7">
    <location>
        <begin position="171"/>
        <end position="194"/>
    </location>
</feature>
<evidence type="ECO:0000256" key="2">
    <source>
        <dbReference type="ARBA" id="ARBA00022448"/>
    </source>
</evidence>